<dbReference type="Pfam" id="PF03734">
    <property type="entry name" value="YkuD"/>
    <property type="match status" value="1"/>
</dbReference>
<reference evidence="11" key="1">
    <citation type="journal article" date="2019" name="Int. J. Syst. Evol. Microbiol.">
        <title>The Global Catalogue of Microorganisms (GCM) 10K type strain sequencing project: providing services to taxonomists for standard genome sequencing and annotation.</title>
        <authorList>
            <consortium name="The Broad Institute Genomics Platform"/>
            <consortium name="The Broad Institute Genome Sequencing Center for Infectious Disease"/>
            <person name="Wu L."/>
            <person name="Ma J."/>
        </authorList>
    </citation>
    <scope>NUCLEOTIDE SEQUENCE [LARGE SCALE GENOMIC DNA]</scope>
    <source>
        <strain evidence="11">2902at01</strain>
    </source>
</reference>
<evidence type="ECO:0000259" key="9">
    <source>
        <dbReference type="PROSITE" id="PS52029"/>
    </source>
</evidence>
<feature type="compositionally biased region" description="Low complexity" evidence="8">
    <location>
        <begin position="420"/>
        <end position="437"/>
    </location>
</feature>
<dbReference type="PROSITE" id="PS52029">
    <property type="entry name" value="LD_TPASE"/>
    <property type="match status" value="1"/>
</dbReference>
<feature type="compositionally biased region" description="Low complexity" evidence="8">
    <location>
        <begin position="403"/>
        <end position="413"/>
    </location>
</feature>
<sequence>MRLSRRARRWTAVVAIGPLVLAGGCTSGSKNGKAQAAPPPTLTLSPGGNAAKVPISTEVGTATDGKITAVTLTDDKGASVAGDMRPDGSSWLPGRPLDFKRSYTAQVTATSAAGKTTTQTTKFTTMDKPDSQVKTEMYFESGKTYGVNMPVTVSFDPPVPKENRAAVQKRLLVNTDPPQPGTWSWPDDGKQVEYRAPDPWRLGTKISVRAALAGLPIKDSFGDGDHVASATIAQNKVNLEVDNKTKQMAVYRDDKLLKKIPVSLGKASTPSSSGKMVIMEKFDTTVFDTRGEPNGGYVVTVSDAQRLTWGGEFIHAAPWSEGEQGYTNTSHGCVNVSTTAADWLMSVTHVGDLVTVKGTEVTLDQGNGFTAWNVSWEEFARHSALPVPADLKPAPQPAPSASPAPSGSSAPSGSPGGTGPAPADSPAAPASSNSVGG</sequence>
<proteinExistence type="predicted"/>
<dbReference type="Gene3D" id="2.60.40.3710">
    <property type="match status" value="1"/>
</dbReference>
<comment type="caution">
    <text evidence="10">The sequence shown here is derived from an EMBL/GenBank/DDBJ whole genome shotgun (WGS) entry which is preliminary data.</text>
</comment>
<organism evidence="10 11">
    <name type="scientific">Micromonospora zhanjiangensis</name>
    <dbReference type="NCBI Taxonomy" id="1522057"/>
    <lineage>
        <taxon>Bacteria</taxon>
        <taxon>Bacillati</taxon>
        <taxon>Actinomycetota</taxon>
        <taxon>Actinomycetes</taxon>
        <taxon>Micromonosporales</taxon>
        <taxon>Micromonosporaceae</taxon>
        <taxon>Micromonospora</taxon>
    </lineage>
</organism>
<feature type="active site" description="Proton donor/acceptor" evidence="7">
    <location>
        <position position="315"/>
    </location>
</feature>
<keyword evidence="3 7" id="KW-0133">Cell shape</keyword>
<dbReference type="PROSITE" id="PS51257">
    <property type="entry name" value="PROKAR_LIPOPROTEIN"/>
    <property type="match status" value="1"/>
</dbReference>
<evidence type="ECO:0000256" key="2">
    <source>
        <dbReference type="ARBA" id="ARBA00022679"/>
    </source>
</evidence>
<dbReference type="InterPro" id="IPR041280">
    <property type="entry name" value="Big_10"/>
</dbReference>
<evidence type="ECO:0000256" key="4">
    <source>
        <dbReference type="ARBA" id="ARBA00022984"/>
    </source>
</evidence>
<dbReference type="PANTHER" id="PTHR30582">
    <property type="entry name" value="L,D-TRANSPEPTIDASE"/>
    <property type="match status" value="1"/>
</dbReference>
<dbReference type="Pfam" id="PF17964">
    <property type="entry name" value="Big_10"/>
    <property type="match status" value="1"/>
</dbReference>
<dbReference type="Gene3D" id="2.60.40.3780">
    <property type="match status" value="1"/>
</dbReference>
<accession>A0ABV8KUY3</accession>
<keyword evidence="5" id="KW-0012">Acyltransferase</keyword>
<dbReference type="InterPro" id="IPR050979">
    <property type="entry name" value="LD-transpeptidase"/>
</dbReference>
<dbReference type="Gene3D" id="2.40.440.10">
    <property type="entry name" value="L,D-transpeptidase catalytic domain-like"/>
    <property type="match status" value="1"/>
</dbReference>
<evidence type="ECO:0000256" key="7">
    <source>
        <dbReference type="PROSITE-ProRule" id="PRU01373"/>
    </source>
</evidence>
<keyword evidence="4 7" id="KW-0573">Peptidoglycan synthesis</keyword>
<name>A0ABV8KUY3_9ACTN</name>
<dbReference type="InterPro" id="IPR038063">
    <property type="entry name" value="Transpep_catalytic_dom"/>
</dbReference>
<evidence type="ECO:0000256" key="5">
    <source>
        <dbReference type="ARBA" id="ARBA00023315"/>
    </source>
</evidence>
<dbReference type="SUPFAM" id="SSF141523">
    <property type="entry name" value="L,D-transpeptidase catalytic domain-like"/>
    <property type="match status" value="1"/>
</dbReference>
<dbReference type="InterPro" id="IPR005490">
    <property type="entry name" value="LD_TPept_cat_dom"/>
</dbReference>
<keyword evidence="6 7" id="KW-0961">Cell wall biogenesis/degradation</keyword>
<evidence type="ECO:0000256" key="8">
    <source>
        <dbReference type="SAM" id="MobiDB-lite"/>
    </source>
</evidence>
<protein>
    <submittedName>
        <fullName evidence="10">Ig-like domain-containing protein</fullName>
    </submittedName>
</protein>
<evidence type="ECO:0000256" key="1">
    <source>
        <dbReference type="ARBA" id="ARBA00004752"/>
    </source>
</evidence>
<evidence type="ECO:0000256" key="6">
    <source>
        <dbReference type="ARBA" id="ARBA00023316"/>
    </source>
</evidence>
<dbReference type="PANTHER" id="PTHR30582:SF2">
    <property type="entry name" value="L,D-TRANSPEPTIDASE YCIB-RELATED"/>
    <property type="match status" value="1"/>
</dbReference>
<dbReference type="Proteomes" id="UP001595868">
    <property type="component" value="Unassembled WGS sequence"/>
</dbReference>
<evidence type="ECO:0000313" key="11">
    <source>
        <dbReference type="Proteomes" id="UP001595868"/>
    </source>
</evidence>
<feature type="active site" description="Nucleophile" evidence="7">
    <location>
        <position position="333"/>
    </location>
</feature>
<feature type="region of interest" description="Disordered" evidence="8">
    <location>
        <begin position="387"/>
        <end position="437"/>
    </location>
</feature>
<feature type="domain" description="L,D-TPase catalytic" evidence="9">
    <location>
        <begin position="237"/>
        <end position="357"/>
    </location>
</feature>
<keyword evidence="2" id="KW-0808">Transferase</keyword>
<comment type="pathway">
    <text evidence="1 7">Cell wall biogenesis; peptidoglycan biosynthesis.</text>
</comment>
<dbReference type="EMBL" id="JBHSBN010000028">
    <property type="protein sequence ID" value="MFC4109783.1"/>
    <property type="molecule type" value="Genomic_DNA"/>
</dbReference>
<evidence type="ECO:0000313" key="10">
    <source>
        <dbReference type="EMBL" id="MFC4109783.1"/>
    </source>
</evidence>
<keyword evidence="11" id="KW-1185">Reference proteome</keyword>
<dbReference type="CDD" id="cd16913">
    <property type="entry name" value="YkuD_like"/>
    <property type="match status" value="1"/>
</dbReference>
<gene>
    <name evidence="10" type="ORF">ACFOX0_28115</name>
</gene>
<feature type="region of interest" description="Disordered" evidence="8">
    <location>
        <begin position="28"/>
        <end position="49"/>
    </location>
</feature>
<evidence type="ECO:0000256" key="3">
    <source>
        <dbReference type="ARBA" id="ARBA00022960"/>
    </source>
</evidence>
<dbReference type="RefSeq" id="WP_377551618.1">
    <property type="nucleotide sequence ID" value="NZ_JBHSBN010000028.1"/>
</dbReference>